<dbReference type="InterPro" id="IPR009339">
    <property type="entry name" value="DUF998"/>
</dbReference>
<feature type="transmembrane region" description="Helical" evidence="1">
    <location>
        <begin position="64"/>
        <end position="84"/>
    </location>
</feature>
<keyword evidence="1" id="KW-0812">Transmembrane</keyword>
<protein>
    <recommendedName>
        <fullName evidence="4">DUF998 domain-containing protein</fullName>
    </recommendedName>
</protein>
<reference evidence="2 3" key="1">
    <citation type="journal article" date="2019" name="Int. J. Syst. Evol. Microbiol.">
        <title>The Global Catalogue of Microorganisms (GCM) 10K type strain sequencing project: providing services to taxonomists for standard genome sequencing and annotation.</title>
        <authorList>
            <consortium name="The Broad Institute Genomics Platform"/>
            <consortium name="The Broad Institute Genome Sequencing Center for Infectious Disease"/>
            <person name="Wu L."/>
            <person name="Ma J."/>
        </authorList>
    </citation>
    <scope>NUCLEOTIDE SEQUENCE [LARGE SCALE GENOMIC DNA]</scope>
    <source>
        <strain evidence="2 3">JCM 14307</strain>
    </source>
</reference>
<organism evidence="2 3">
    <name type="scientific">Kribbella yunnanensis</name>
    <dbReference type="NCBI Taxonomy" id="190194"/>
    <lineage>
        <taxon>Bacteria</taxon>
        <taxon>Bacillati</taxon>
        <taxon>Actinomycetota</taxon>
        <taxon>Actinomycetes</taxon>
        <taxon>Propionibacteriales</taxon>
        <taxon>Kribbellaceae</taxon>
        <taxon>Kribbella</taxon>
    </lineage>
</organism>
<feature type="transmembrane region" description="Helical" evidence="1">
    <location>
        <begin position="150"/>
        <end position="172"/>
    </location>
</feature>
<dbReference type="EMBL" id="BAAANF010000004">
    <property type="protein sequence ID" value="GAA1674426.1"/>
    <property type="molecule type" value="Genomic_DNA"/>
</dbReference>
<sequence>MVRTAKVCWTLAPLLYFSLQVFVASAWPVPYELLHHTISDLGWTTCTVEQRLSGTLASCSPRHAWFNLGGIAVRILLAAGGILLKPLYAAATRRVIAGWLVIAGFGIATCLVPGDVNPALHALLAIPVFLGTVAVLFASARALSQTARFAARAATVTAVVSLVGVLGLIAALTGHGPVGLTERLAAETIYLWVFLTAVWPDRAGVRAGERQV</sequence>
<evidence type="ECO:0000313" key="2">
    <source>
        <dbReference type="EMBL" id="GAA1674426.1"/>
    </source>
</evidence>
<dbReference type="RefSeq" id="WP_344147624.1">
    <property type="nucleotide sequence ID" value="NZ_BAAANF010000004.1"/>
</dbReference>
<name>A0ABN2GP91_9ACTN</name>
<keyword evidence="1" id="KW-0472">Membrane</keyword>
<keyword evidence="1" id="KW-1133">Transmembrane helix</keyword>
<dbReference type="Pfam" id="PF06197">
    <property type="entry name" value="DUF998"/>
    <property type="match status" value="1"/>
</dbReference>
<feature type="transmembrane region" description="Helical" evidence="1">
    <location>
        <begin position="120"/>
        <end position="138"/>
    </location>
</feature>
<evidence type="ECO:0000313" key="3">
    <source>
        <dbReference type="Proteomes" id="UP001500280"/>
    </source>
</evidence>
<accession>A0ABN2GP91</accession>
<proteinExistence type="predicted"/>
<keyword evidence="3" id="KW-1185">Reference proteome</keyword>
<feature type="transmembrane region" description="Helical" evidence="1">
    <location>
        <begin position="96"/>
        <end position="114"/>
    </location>
</feature>
<gene>
    <name evidence="2" type="ORF">GCM10009745_16860</name>
</gene>
<evidence type="ECO:0008006" key="4">
    <source>
        <dbReference type="Google" id="ProtNLM"/>
    </source>
</evidence>
<comment type="caution">
    <text evidence="2">The sequence shown here is derived from an EMBL/GenBank/DDBJ whole genome shotgun (WGS) entry which is preliminary data.</text>
</comment>
<evidence type="ECO:0000256" key="1">
    <source>
        <dbReference type="SAM" id="Phobius"/>
    </source>
</evidence>
<dbReference type="Proteomes" id="UP001500280">
    <property type="component" value="Unassembled WGS sequence"/>
</dbReference>